<organism evidence="1 2">
    <name type="scientific">Adineta steineri</name>
    <dbReference type="NCBI Taxonomy" id="433720"/>
    <lineage>
        <taxon>Eukaryota</taxon>
        <taxon>Metazoa</taxon>
        <taxon>Spiralia</taxon>
        <taxon>Gnathifera</taxon>
        <taxon>Rotifera</taxon>
        <taxon>Eurotatoria</taxon>
        <taxon>Bdelloidea</taxon>
        <taxon>Adinetida</taxon>
        <taxon>Adinetidae</taxon>
        <taxon>Adineta</taxon>
    </lineage>
</organism>
<evidence type="ECO:0000313" key="2">
    <source>
        <dbReference type="Proteomes" id="UP000663860"/>
    </source>
</evidence>
<dbReference type="AlphaFoldDB" id="A0A814A901"/>
<dbReference type="Gene3D" id="1.10.238.10">
    <property type="entry name" value="EF-hand"/>
    <property type="match status" value="1"/>
</dbReference>
<accession>A0A814A901</accession>
<dbReference type="SUPFAM" id="SSF47473">
    <property type="entry name" value="EF-hand"/>
    <property type="match status" value="1"/>
</dbReference>
<dbReference type="Proteomes" id="UP000663860">
    <property type="component" value="Unassembled WGS sequence"/>
</dbReference>
<evidence type="ECO:0000313" key="1">
    <source>
        <dbReference type="EMBL" id="CAF0911288.1"/>
    </source>
</evidence>
<name>A0A814A901_9BILA</name>
<proteinExistence type="predicted"/>
<gene>
    <name evidence="1" type="ORF">IZO911_LOCUS12791</name>
</gene>
<comment type="caution">
    <text evidence="1">The sequence shown here is derived from an EMBL/GenBank/DDBJ whole genome shotgun (WGS) entry which is preliminary data.</text>
</comment>
<protein>
    <submittedName>
        <fullName evidence="1">Uncharacterized protein</fullName>
    </submittedName>
</protein>
<dbReference type="EMBL" id="CAJNOE010000100">
    <property type="protein sequence ID" value="CAF0911288.1"/>
    <property type="molecule type" value="Genomic_DNA"/>
</dbReference>
<reference evidence="1" key="1">
    <citation type="submission" date="2021-02" db="EMBL/GenBank/DDBJ databases">
        <authorList>
            <person name="Nowell W R."/>
        </authorList>
    </citation>
    <scope>NUCLEOTIDE SEQUENCE</scope>
</reference>
<dbReference type="InterPro" id="IPR011992">
    <property type="entry name" value="EF-hand-dom_pair"/>
</dbReference>
<sequence>MNSSRSIRSNASIGDRASPNFLIKRSDNIPNRSLSPPLNNRSSLIRLQDTDKNESLTKNFNEDDIKYHKIAFERCIDLSERGVITNRERFIQALNYVGYDLPKATIDQLWSTNHEEITFKSFERILNQEKSIDERILEEAFETLYSKDKKFDWNIDFNKFRTDMIEKGDRLTEVEFEKLRRLLGTESGKIDVKKMCPFELTVHVNESNIHLESTSFVELTEIKKILIKFLQNKSEKIKINSTVQCFNYHDDYGSILIVENKGPHNVRISAQVVNSNNAALTLPIDSRKPPIINIRHETSQIIWFAHKLDSLRPMELDANVQVQ</sequence>